<feature type="transmembrane region" description="Helical" evidence="1">
    <location>
        <begin position="111"/>
        <end position="132"/>
    </location>
</feature>
<keyword evidence="1" id="KW-0472">Membrane</keyword>
<feature type="transmembrane region" description="Helical" evidence="1">
    <location>
        <begin position="175"/>
        <end position="194"/>
    </location>
</feature>
<reference evidence="2 3" key="1">
    <citation type="submission" date="2018-05" db="EMBL/GenBank/DDBJ databases">
        <title>Genomic analysis of Gracilibacillus dipsosauri DD1 reveals novel features of a salt-tolerant amylase.</title>
        <authorList>
            <person name="Deutch C.E."/>
            <person name="Yang S."/>
        </authorList>
    </citation>
    <scope>NUCLEOTIDE SEQUENCE [LARGE SCALE GENOMIC DNA]</scope>
    <source>
        <strain evidence="2 3">DD1</strain>
    </source>
</reference>
<dbReference type="EMBL" id="QGTD01000001">
    <property type="protein sequence ID" value="PWU70315.1"/>
    <property type="molecule type" value="Genomic_DNA"/>
</dbReference>
<feature type="transmembrane region" description="Helical" evidence="1">
    <location>
        <begin position="144"/>
        <end position="166"/>
    </location>
</feature>
<feature type="transmembrane region" description="Helical" evidence="1">
    <location>
        <begin position="214"/>
        <end position="235"/>
    </location>
</feature>
<evidence type="ECO:0000256" key="1">
    <source>
        <dbReference type="SAM" id="Phobius"/>
    </source>
</evidence>
<dbReference type="RefSeq" id="WP_109982867.1">
    <property type="nucleotide sequence ID" value="NZ_QGTD01000001.1"/>
</dbReference>
<sequence>MYKRAFKLVKTEIRMLFPAYILTFAVTVLLGLFSITFLKELINTLAGYQNHFNGVSVDILFVFLSPCLSIVFLSSPYLSLKTLKEDPFGKRIALFRTMPVPIKILTKSRMLLMLITLLILSTTFYTTIVIGIRDIYHLVFTTQQLVSFLLFWFGFSLTIGGLNVYIESGTNGKMLYIFSFLYSLTIVSFIIVFNLNTKNSVVEKVAEWTQQYDWMPSVVMIIIGLLSYNIWGIILQKRLSKRDYL</sequence>
<accession>A0A317L3S0</accession>
<evidence type="ECO:0000313" key="2">
    <source>
        <dbReference type="EMBL" id="PWU70315.1"/>
    </source>
</evidence>
<comment type="caution">
    <text evidence="2">The sequence shown here is derived from an EMBL/GenBank/DDBJ whole genome shotgun (WGS) entry which is preliminary data.</text>
</comment>
<evidence type="ECO:0000313" key="3">
    <source>
        <dbReference type="Proteomes" id="UP000245624"/>
    </source>
</evidence>
<proteinExistence type="predicted"/>
<feature type="transmembrane region" description="Helical" evidence="1">
    <location>
        <begin position="59"/>
        <end position="80"/>
    </location>
</feature>
<evidence type="ECO:0008006" key="4">
    <source>
        <dbReference type="Google" id="ProtNLM"/>
    </source>
</evidence>
<dbReference type="Proteomes" id="UP000245624">
    <property type="component" value="Unassembled WGS sequence"/>
</dbReference>
<keyword evidence="1" id="KW-1133">Transmembrane helix</keyword>
<organism evidence="2 3">
    <name type="scientific">Gracilibacillus dipsosauri</name>
    <dbReference type="NCBI Taxonomy" id="178340"/>
    <lineage>
        <taxon>Bacteria</taxon>
        <taxon>Bacillati</taxon>
        <taxon>Bacillota</taxon>
        <taxon>Bacilli</taxon>
        <taxon>Bacillales</taxon>
        <taxon>Bacillaceae</taxon>
        <taxon>Gracilibacillus</taxon>
    </lineage>
</organism>
<name>A0A317L3S0_9BACI</name>
<gene>
    <name evidence="2" type="ORF">DLJ74_00280</name>
</gene>
<protein>
    <recommendedName>
        <fullName evidence="4">ABC transporter permease</fullName>
    </recommendedName>
</protein>
<dbReference type="OrthoDB" id="2380965at2"/>
<keyword evidence="1" id="KW-0812">Transmembrane</keyword>
<feature type="transmembrane region" description="Helical" evidence="1">
    <location>
        <begin position="20"/>
        <end position="39"/>
    </location>
</feature>
<keyword evidence="3" id="KW-1185">Reference proteome</keyword>
<dbReference type="AlphaFoldDB" id="A0A317L3S0"/>